<dbReference type="InterPro" id="IPR047048">
    <property type="entry name" value="TlyA"/>
</dbReference>
<protein>
    <submittedName>
        <fullName evidence="2">Uncharacterized protein</fullName>
    </submittedName>
</protein>
<reference evidence="2 3" key="1">
    <citation type="journal article" date="2021" name="BMC Genomics">
        <title>Datura genome reveals duplications of psychoactive alkaloid biosynthetic genes and high mutation rate following tissue culture.</title>
        <authorList>
            <person name="Rajewski A."/>
            <person name="Carter-House D."/>
            <person name="Stajich J."/>
            <person name="Litt A."/>
        </authorList>
    </citation>
    <scope>NUCLEOTIDE SEQUENCE [LARGE SCALE GENOMIC DNA]</scope>
    <source>
        <strain evidence="2">AR-01</strain>
    </source>
</reference>
<dbReference type="InterPro" id="IPR029063">
    <property type="entry name" value="SAM-dependent_MTases_sf"/>
</dbReference>
<dbReference type="PANTHER" id="PTHR32319:SF0">
    <property type="entry name" value="BACTERIAL HEMOLYSIN-LIKE PROTEIN"/>
    <property type="match status" value="1"/>
</dbReference>
<evidence type="ECO:0000256" key="1">
    <source>
        <dbReference type="ARBA" id="ARBA00022884"/>
    </source>
</evidence>
<dbReference type="Gene3D" id="3.40.50.150">
    <property type="entry name" value="Vaccinia Virus protein VP39"/>
    <property type="match status" value="1"/>
</dbReference>
<accession>A0ABS8TS17</accession>
<dbReference type="Proteomes" id="UP000823775">
    <property type="component" value="Unassembled WGS sequence"/>
</dbReference>
<gene>
    <name evidence="2" type="ORF">HAX54_015102</name>
</gene>
<keyword evidence="3" id="KW-1185">Reference proteome</keyword>
<evidence type="ECO:0000313" key="2">
    <source>
        <dbReference type="EMBL" id="MCD7473320.1"/>
    </source>
</evidence>
<organism evidence="2 3">
    <name type="scientific">Datura stramonium</name>
    <name type="common">Jimsonweed</name>
    <name type="synonym">Common thornapple</name>
    <dbReference type="NCBI Taxonomy" id="4076"/>
    <lineage>
        <taxon>Eukaryota</taxon>
        <taxon>Viridiplantae</taxon>
        <taxon>Streptophyta</taxon>
        <taxon>Embryophyta</taxon>
        <taxon>Tracheophyta</taxon>
        <taxon>Spermatophyta</taxon>
        <taxon>Magnoliopsida</taxon>
        <taxon>eudicotyledons</taxon>
        <taxon>Gunneridae</taxon>
        <taxon>Pentapetalae</taxon>
        <taxon>asterids</taxon>
        <taxon>lamiids</taxon>
        <taxon>Solanales</taxon>
        <taxon>Solanaceae</taxon>
        <taxon>Solanoideae</taxon>
        <taxon>Datureae</taxon>
        <taxon>Datura</taxon>
    </lineage>
</organism>
<dbReference type="EMBL" id="JACEIK010001953">
    <property type="protein sequence ID" value="MCD7473320.1"/>
    <property type="molecule type" value="Genomic_DNA"/>
</dbReference>
<dbReference type="PANTHER" id="PTHR32319">
    <property type="entry name" value="BACTERIAL HEMOLYSIN-LIKE PROTEIN"/>
    <property type="match status" value="1"/>
</dbReference>
<keyword evidence="1" id="KW-0694">RNA-binding</keyword>
<proteinExistence type="predicted"/>
<name>A0ABS8TS17_DATST</name>
<sequence length="90" mass="9936">MCLDMKDSSHGNIGYKLQLINVLLSQDGGGGIVRDPLVHQEVIEKIIDGVQNHGFQCKGWIESPLKGVEGNKEFLASFNRAVISEEVEKQ</sequence>
<comment type="caution">
    <text evidence="2">The sequence shown here is derived from an EMBL/GenBank/DDBJ whole genome shotgun (WGS) entry which is preliminary data.</text>
</comment>
<evidence type="ECO:0000313" key="3">
    <source>
        <dbReference type="Proteomes" id="UP000823775"/>
    </source>
</evidence>